<evidence type="ECO:0000313" key="15">
    <source>
        <dbReference type="EMBL" id="EAU88108.2"/>
    </source>
</evidence>
<dbReference type="GO" id="GO:0051015">
    <property type="term" value="F:actin filament binding"/>
    <property type="evidence" value="ECO:0007669"/>
    <property type="project" value="TreeGrafter"/>
</dbReference>
<dbReference type="SMART" id="SM00242">
    <property type="entry name" value="MYSc"/>
    <property type="match status" value="1"/>
</dbReference>
<dbReference type="CDD" id="cd06503">
    <property type="entry name" value="ATP-synt_Fo_b"/>
    <property type="match status" value="1"/>
</dbReference>
<dbReference type="PROSITE" id="PS51126">
    <property type="entry name" value="DILUTE"/>
    <property type="match status" value="1"/>
</dbReference>
<dbReference type="GO" id="GO:0005524">
    <property type="term" value="F:ATP binding"/>
    <property type="evidence" value="ECO:0007669"/>
    <property type="project" value="UniProtKB-UniRule"/>
</dbReference>
<evidence type="ECO:0000256" key="10">
    <source>
        <dbReference type="SAM" id="Coils"/>
    </source>
</evidence>
<dbReference type="PRINTS" id="PR00193">
    <property type="entry name" value="MYOSINHEAVY"/>
</dbReference>
<accession>A8NGP3</accession>
<dbReference type="GO" id="GO:0007015">
    <property type="term" value="P:actin filament organization"/>
    <property type="evidence" value="ECO:0007669"/>
    <property type="project" value="TreeGrafter"/>
</dbReference>
<dbReference type="VEuPathDB" id="FungiDB:CC1G_03780"/>
<feature type="domain" description="Myosin motor" evidence="13">
    <location>
        <begin position="75"/>
        <end position="817"/>
    </location>
</feature>
<dbReference type="Pfam" id="PF01843">
    <property type="entry name" value="DIL"/>
    <property type="match status" value="1"/>
</dbReference>
<dbReference type="eggNOG" id="KOG0160">
    <property type="taxonomic scope" value="Eukaryota"/>
</dbReference>
<dbReference type="InParanoid" id="A8NGP3"/>
<dbReference type="PROSITE" id="PS51456">
    <property type="entry name" value="MYOSIN_MOTOR"/>
    <property type="match status" value="1"/>
</dbReference>
<evidence type="ECO:0000259" key="13">
    <source>
        <dbReference type="PROSITE" id="PS51456"/>
    </source>
</evidence>
<evidence type="ECO:0000256" key="6">
    <source>
        <dbReference type="ARBA" id="ARBA00023123"/>
    </source>
</evidence>
<evidence type="ECO:0000256" key="2">
    <source>
        <dbReference type="ARBA" id="ARBA00022737"/>
    </source>
</evidence>
<name>A8NGP3_COPC7</name>
<keyword evidence="8 9" id="KW-0009">Actin-binding</keyword>
<dbReference type="Gene3D" id="1.20.5.190">
    <property type="match status" value="3"/>
</dbReference>
<keyword evidence="7 9" id="KW-0505">Motor protein</keyword>
<reference evidence="15 16" key="1">
    <citation type="journal article" date="2010" name="Proc. Natl. Acad. Sci. U.S.A.">
        <title>Insights into evolution of multicellular fungi from the assembled chromosomes of the mushroom Coprinopsis cinerea (Coprinus cinereus).</title>
        <authorList>
            <person name="Stajich J.E."/>
            <person name="Wilke S.K."/>
            <person name="Ahren D."/>
            <person name="Au C.H."/>
            <person name="Birren B.W."/>
            <person name="Borodovsky M."/>
            <person name="Burns C."/>
            <person name="Canback B."/>
            <person name="Casselton L.A."/>
            <person name="Cheng C.K."/>
            <person name="Deng J."/>
            <person name="Dietrich F.S."/>
            <person name="Fargo D.C."/>
            <person name="Farman M.L."/>
            <person name="Gathman A.C."/>
            <person name="Goldberg J."/>
            <person name="Guigo R."/>
            <person name="Hoegger P.J."/>
            <person name="Hooker J.B."/>
            <person name="Huggins A."/>
            <person name="James T.Y."/>
            <person name="Kamada T."/>
            <person name="Kilaru S."/>
            <person name="Kodira C."/>
            <person name="Kues U."/>
            <person name="Kupfer D."/>
            <person name="Kwan H.S."/>
            <person name="Lomsadze A."/>
            <person name="Li W."/>
            <person name="Lilly W.W."/>
            <person name="Ma L.J."/>
            <person name="Mackey A.J."/>
            <person name="Manning G."/>
            <person name="Martin F."/>
            <person name="Muraguchi H."/>
            <person name="Natvig D.O."/>
            <person name="Palmerini H."/>
            <person name="Ramesh M.A."/>
            <person name="Rehmeyer C.J."/>
            <person name="Roe B.A."/>
            <person name="Shenoy N."/>
            <person name="Stanke M."/>
            <person name="Ter-Hovhannisyan V."/>
            <person name="Tunlid A."/>
            <person name="Velagapudi R."/>
            <person name="Vision T.J."/>
            <person name="Zeng Q."/>
            <person name="Zolan M.E."/>
            <person name="Pukkila P.J."/>
        </authorList>
    </citation>
    <scope>NUCLEOTIDE SEQUENCE [LARGE SCALE GENOMIC DNA]</scope>
    <source>
        <strain evidence="16">Okayama-7 / 130 / ATCC MYA-4618 / FGSC 9003</strain>
    </source>
</reference>
<sequence length="1636" mass="185014">MAENIYSKGTRVWFEDKEHAWISAEVTSVTKGDNDSIKLVFTDERGKEVTINTTSKEIKEGKEGLPPLRNPPLLETADDLATLSHLNEPSVLHTIRNRYAQHSIYTYSGIVLIAVNPFQRVTLYGPEIIQAYSGRRRGELEPHLFAIAEDAYTAMRRDGMGQTIIVSGESGAGKTESAKFIMRYLASVNPPTSSAKAKTKLSLDESSEIEKQILATNPILESFGNAKTTRNDNSSRFGKYIQILFDGKQEIVGARIRTYLLERSRIVFQPTTERNYHIFYQLCAGAPSKEKKDLGLDSDVSKFHYLKQGGPTSTPIAGVDDAEEFRATQQALSTVGISVEKQWAVFRLLASLLHLGNVKIIQTRTESNIDENDPALLLATRFLGVNLAEFRKWIIKKQITTRNEKIVTNLNGAQATVVRDSVAKFVYACMFEWLVAIVNESLAGENGDAAERAEMFIGVLDIYGFEHFQKNSFEQFSINYANEKLQQEFNSHVFKLEQEEYVKEQINWTFIDFSDNQPCIDVIEGKLGVLALLDEESRMPSGTDASFLQKLHNQILPKPEFKNVFKKPRFGNSAFTIAHYALDVTYEVEGFLEKNRDTVPDEQMALLAATKNPFLKEVLDYALNSTRGVDGGPPASPAVSDSSGASRRSSVIPDPGRQSFVATASSPLPTGAGKRPGAVKKPTQGSIFKASLIALMETLSVTNVHYIRCIKPNEAKKPWEFQPQQVLGQLRACGVLETIRISCAGYPTRWTYAEFAERYYMLVPHTIWEPMIKSMELNKLCSIILEKTIADPDMYQNGLTKIFFRAGMLAALESLRSGRLNAMVTVVQKNMRRRMAMKKYRALREATIVIQTKWRGILARRLAENMRREASALRLQVAIRRYVQRKRFLDIKRGVTLLQSRIRGAQARLRYRQNRHNNAAILLQSLLRGVTSRSRFRADVKHVVWMQSCIRRRLARRELKALRAEARSVSKFKEISYRLENKVVELTQALQERTNERKKLQTQLSELEQQLQQWINRHEETDAKAKQYQVSLQQAEAELAKRDELLQAKADLERRLEEAIASVQEKENTIQKLTDDIIRQATQLEAQKRALEVPQRTQEDSSVIATLKSEVSSLREQLNRANALNTLTKGSRQDPPLSPTFNTALRLGEPQPNGNNGVIPGVAPVRGHQRRHSSAGVFSLGPVDGRSSVDESLSSFKRSNAANPRAVSVAFNGEDNYLRGRQGNGLADIYDTDDPAEEKIRLMMDAKRLDEDVLDGLIRGLKIPAPSLTNPPAMKEILFPANLISLVTNEMWKYGLITESERFLANVMQAIQSHVMSFTGEDAIIPGIFWLSNVHEMLSFICVAESDMLEGIGPGEENSVRPFEWADYERLVSVVKHDLDSLEYNIYHTWMSEVKKKLSKMVIPALIESQSLPGFTTTDGGGRLFNRILNSNTPPAFNMDDILNLLNKVWKSLKSYYMEESVVQQAITELLKLIGVNSFNDLLMRRNFSSWKRAMQIQYNITRIEEWCKSHNMPEGTLQLEHLMQATKLLQLKKSTPADIEIIYDVCWMLSPMQIQRMCTNYYVADYENPISPEILRVVASRVQANDRNDHLLLTPESEEVSSYELPLPRDVSGLETYVPAYLNVSHLRRLAALVA</sequence>
<feature type="compositionally biased region" description="Low complexity" evidence="11">
    <location>
        <begin position="638"/>
        <end position="651"/>
    </location>
</feature>
<keyword evidence="5 10" id="KW-0175">Coiled coil</keyword>
<keyword evidence="6 9" id="KW-0518">Myosin</keyword>
<proteinExistence type="inferred from homology"/>
<dbReference type="InterPro" id="IPR027417">
    <property type="entry name" value="P-loop_NTPase"/>
</dbReference>
<dbReference type="Gene3D" id="1.20.120.720">
    <property type="entry name" value="Myosin VI head, motor domain, U50 subdomain"/>
    <property type="match status" value="1"/>
</dbReference>
<dbReference type="Proteomes" id="UP000001861">
    <property type="component" value="Unassembled WGS sequence"/>
</dbReference>
<dbReference type="Gene3D" id="1.10.10.820">
    <property type="match status" value="1"/>
</dbReference>
<dbReference type="InterPro" id="IPR046943">
    <property type="entry name" value="Fungal_Myo2/2A_CBD"/>
</dbReference>
<dbReference type="Gene3D" id="3.40.850.10">
    <property type="entry name" value="Kinesin motor domain"/>
    <property type="match status" value="1"/>
</dbReference>
<evidence type="ECO:0000256" key="7">
    <source>
        <dbReference type="ARBA" id="ARBA00023175"/>
    </source>
</evidence>
<dbReference type="EMBL" id="AACS02000002">
    <property type="protein sequence ID" value="EAU88108.2"/>
    <property type="molecule type" value="Genomic_DNA"/>
</dbReference>
<dbReference type="KEGG" id="cci:CC1G_03780"/>
<dbReference type="InterPro" id="IPR001609">
    <property type="entry name" value="Myosin_head_motor_dom-like"/>
</dbReference>
<keyword evidence="16" id="KW-1185">Reference proteome</keyword>
<feature type="domain" description="Myosin N-terminal SH3-like" evidence="14">
    <location>
        <begin position="7"/>
        <end position="61"/>
    </location>
</feature>
<dbReference type="InterPro" id="IPR000048">
    <property type="entry name" value="IQ_motif_EF-hand-BS"/>
</dbReference>
<feature type="region of interest" description="Disordered" evidence="11">
    <location>
        <begin position="626"/>
        <end position="681"/>
    </location>
</feature>
<evidence type="ECO:0000256" key="8">
    <source>
        <dbReference type="ARBA" id="ARBA00023203"/>
    </source>
</evidence>
<dbReference type="InterPro" id="IPR002710">
    <property type="entry name" value="Dilute_dom"/>
</dbReference>
<dbReference type="OMA" id="EIMFDDR"/>
<dbReference type="SUPFAM" id="SSF52540">
    <property type="entry name" value="P-loop containing nucleoside triphosphate hydrolases"/>
    <property type="match status" value="2"/>
</dbReference>
<organism evidence="15 16">
    <name type="scientific">Coprinopsis cinerea (strain Okayama-7 / 130 / ATCC MYA-4618 / FGSC 9003)</name>
    <name type="common">Inky cap fungus</name>
    <name type="synonym">Hormographiella aspergillata</name>
    <dbReference type="NCBI Taxonomy" id="240176"/>
    <lineage>
        <taxon>Eukaryota</taxon>
        <taxon>Fungi</taxon>
        <taxon>Dikarya</taxon>
        <taxon>Basidiomycota</taxon>
        <taxon>Agaricomycotina</taxon>
        <taxon>Agaricomycetes</taxon>
        <taxon>Agaricomycetidae</taxon>
        <taxon>Agaricales</taxon>
        <taxon>Agaricineae</taxon>
        <taxon>Psathyrellaceae</taxon>
        <taxon>Coprinopsis</taxon>
    </lineage>
</organism>
<evidence type="ECO:0000259" key="12">
    <source>
        <dbReference type="PROSITE" id="PS51126"/>
    </source>
</evidence>
<dbReference type="CDD" id="cd01380">
    <property type="entry name" value="MYSc_Myo5"/>
    <property type="match status" value="1"/>
</dbReference>
<dbReference type="PANTHER" id="PTHR13140:SF706">
    <property type="entry name" value="DILUTE CLASS UNCONVENTIONAL MYOSIN, ISOFORM C"/>
    <property type="match status" value="1"/>
</dbReference>
<feature type="coiled-coil region" evidence="10">
    <location>
        <begin position="983"/>
        <end position="1124"/>
    </location>
</feature>
<feature type="region of interest" description="Actin-binding" evidence="9">
    <location>
        <begin position="692"/>
        <end position="714"/>
    </location>
</feature>
<comment type="caution">
    <text evidence="15">The sequence shown here is derived from an EMBL/GenBank/DDBJ whole genome shotgun (WGS) entry which is preliminary data.</text>
</comment>
<keyword evidence="4 9" id="KW-0067">ATP-binding</keyword>
<dbReference type="InterPro" id="IPR036961">
    <property type="entry name" value="Kinesin_motor_dom_sf"/>
</dbReference>
<dbReference type="GO" id="GO:0016459">
    <property type="term" value="C:myosin complex"/>
    <property type="evidence" value="ECO:0007669"/>
    <property type="project" value="UniProtKB-KW"/>
</dbReference>
<feature type="binding site" evidence="9">
    <location>
        <begin position="168"/>
        <end position="175"/>
    </location>
    <ligand>
        <name>ATP</name>
        <dbReference type="ChEBI" id="CHEBI:30616"/>
    </ligand>
</feature>
<dbReference type="InterPro" id="IPR036103">
    <property type="entry name" value="MYSc_Myo5"/>
</dbReference>
<dbReference type="GO" id="GO:0005737">
    <property type="term" value="C:cytoplasm"/>
    <property type="evidence" value="ECO:0007669"/>
    <property type="project" value="TreeGrafter"/>
</dbReference>
<dbReference type="GeneID" id="6010060"/>
<evidence type="ECO:0000256" key="9">
    <source>
        <dbReference type="PROSITE-ProRule" id="PRU00782"/>
    </source>
</evidence>
<dbReference type="FunFam" id="1.10.10.820:FF:000001">
    <property type="entry name" value="Myosin heavy chain"/>
    <property type="match status" value="1"/>
</dbReference>
<evidence type="ECO:0000256" key="4">
    <source>
        <dbReference type="ARBA" id="ARBA00022840"/>
    </source>
</evidence>
<dbReference type="Pfam" id="PF00063">
    <property type="entry name" value="Myosin_head"/>
    <property type="match status" value="1"/>
</dbReference>
<dbReference type="RefSeq" id="XP_001833563.2">
    <property type="nucleotide sequence ID" value="XM_001833511.2"/>
</dbReference>
<dbReference type="HOGENOM" id="CLU_000192_9_0_1"/>
<feature type="domain" description="Dilute" evidence="12">
    <location>
        <begin position="1305"/>
        <end position="1585"/>
    </location>
</feature>
<evidence type="ECO:0000256" key="3">
    <source>
        <dbReference type="ARBA" id="ARBA00022741"/>
    </source>
</evidence>
<dbReference type="InterPro" id="IPR004009">
    <property type="entry name" value="SH3_Myosin"/>
</dbReference>
<keyword evidence="3 9" id="KW-0547">Nucleotide-binding</keyword>
<comment type="similarity">
    <text evidence="1 9">Belongs to the TRAFAC class myosin-kinesin ATPase superfamily. Myosin family.</text>
</comment>
<keyword evidence="2" id="KW-0677">Repeat</keyword>
<dbReference type="SMART" id="SM00015">
    <property type="entry name" value="IQ"/>
    <property type="match status" value="6"/>
</dbReference>
<dbReference type="PANTHER" id="PTHR13140">
    <property type="entry name" value="MYOSIN"/>
    <property type="match status" value="1"/>
</dbReference>
<dbReference type="Pfam" id="PF00612">
    <property type="entry name" value="IQ"/>
    <property type="match status" value="1"/>
</dbReference>
<dbReference type="PROSITE" id="PS50096">
    <property type="entry name" value="IQ"/>
    <property type="match status" value="5"/>
</dbReference>
<dbReference type="CDD" id="cd15480">
    <property type="entry name" value="fMyo2p_CBD"/>
    <property type="match status" value="1"/>
</dbReference>
<evidence type="ECO:0000256" key="5">
    <source>
        <dbReference type="ARBA" id="ARBA00023054"/>
    </source>
</evidence>
<dbReference type="GO" id="GO:0016020">
    <property type="term" value="C:membrane"/>
    <property type="evidence" value="ECO:0007669"/>
    <property type="project" value="TreeGrafter"/>
</dbReference>
<dbReference type="STRING" id="240176.A8NGP3"/>
<dbReference type="GO" id="GO:0000146">
    <property type="term" value="F:microfilament motor activity"/>
    <property type="evidence" value="ECO:0007669"/>
    <property type="project" value="TreeGrafter"/>
</dbReference>
<dbReference type="PROSITE" id="PS51844">
    <property type="entry name" value="SH3_LIKE"/>
    <property type="match status" value="1"/>
</dbReference>
<protein>
    <submittedName>
        <fullName evidence="15">Myosin 5</fullName>
    </submittedName>
</protein>
<dbReference type="Gene3D" id="3.30.70.1590">
    <property type="match status" value="1"/>
</dbReference>
<dbReference type="FunCoup" id="A8NGP3">
    <property type="interactions" value="74"/>
</dbReference>
<dbReference type="OrthoDB" id="6108017at2759"/>
<dbReference type="Gene3D" id="1.20.58.530">
    <property type="match status" value="1"/>
</dbReference>
<dbReference type="SMART" id="SM01132">
    <property type="entry name" value="DIL"/>
    <property type="match status" value="1"/>
</dbReference>
<evidence type="ECO:0000256" key="11">
    <source>
        <dbReference type="SAM" id="MobiDB-lite"/>
    </source>
</evidence>
<evidence type="ECO:0000259" key="14">
    <source>
        <dbReference type="PROSITE" id="PS51844"/>
    </source>
</evidence>
<evidence type="ECO:0000256" key="1">
    <source>
        <dbReference type="ARBA" id="ARBA00008314"/>
    </source>
</evidence>
<gene>
    <name evidence="15" type="ORF">CC1G_03780</name>
</gene>
<evidence type="ECO:0000313" key="16">
    <source>
        <dbReference type="Proteomes" id="UP000001861"/>
    </source>
</evidence>